<dbReference type="Proteomes" id="UP000790347">
    <property type="component" value="Unassembled WGS sequence"/>
</dbReference>
<evidence type="ECO:0000313" key="2">
    <source>
        <dbReference type="Proteomes" id="UP000790347"/>
    </source>
</evidence>
<dbReference type="EMBL" id="ASGP02000004">
    <property type="protein sequence ID" value="KAH9510816.1"/>
    <property type="molecule type" value="Genomic_DNA"/>
</dbReference>
<comment type="caution">
    <text evidence="1">The sequence shown here is derived from an EMBL/GenBank/DDBJ whole genome shotgun (WGS) entry which is preliminary data.</text>
</comment>
<name>A0A922L2F5_DERFA</name>
<dbReference type="AlphaFoldDB" id="A0A922L2F5"/>
<sequence>MYYLLELVESEKNDMMMIMMMGDKKKPIEENSNLVTIRYNKFIKESNFKFNVFFNYNDNCDRSTFL</sequence>
<proteinExistence type="predicted"/>
<reference evidence="1" key="2">
    <citation type="journal article" date="2022" name="Res Sq">
        <title>Comparative Genomics Reveals Insights into the Divergent Evolution of Astigmatic Mites and Household Pest Adaptations.</title>
        <authorList>
            <person name="Xiong Q."/>
            <person name="Wan A.T.-Y."/>
            <person name="Liu X.-Y."/>
            <person name="Fung C.S.-H."/>
            <person name="Xiao X."/>
            <person name="Malainual N."/>
            <person name="Hou J."/>
            <person name="Wang L."/>
            <person name="Wang M."/>
            <person name="Yang K."/>
            <person name="Cui Y."/>
            <person name="Leung E."/>
            <person name="Nong W."/>
            <person name="Shin S.-K."/>
            <person name="Au S."/>
            <person name="Jeong K.Y."/>
            <person name="Chew F.T."/>
            <person name="Hui J."/>
            <person name="Leung T.F."/>
            <person name="Tungtrongchitr A."/>
            <person name="Zhong N."/>
            <person name="Liu Z."/>
            <person name="Tsui S."/>
        </authorList>
    </citation>
    <scope>NUCLEOTIDE SEQUENCE</scope>
    <source>
        <strain evidence="1">Derf</strain>
        <tissue evidence="1">Whole organism</tissue>
    </source>
</reference>
<protein>
    <submittedName>
        <fullName evidence="1">Uncharacterized protein</fullName>
    </submittedName>
</protein>
<evidence type="ECO:0000313" key="1">
    <source>
        <dbReference type="EMBL" id="KAH9510816.1"/>
    </source>
</evidence>
<organism evidence="1 2">
    <name type="scientific">Dermatophagoides farinae</name>
    <name type="common">American house dust mite</name>
    <dbReference type="NCBI Taxonomy" id="6954"/>
    <lineage>
        <taxon>Eukaryota</taxon>
        <taxon>Metazoa</taxon>
        <taxon>Ecdysozoa</taxon>
        <taxon>Arthropoda</taxon>
        <taxon>Chelicerata</taxon>
        <taxon>Arachnida</taxon>
        <taxon>Acari</taxon>
        <taxon>Acariformes</taxon>
        <taxon>Sarcoptiformes</taxon>
        <taxon>Astigmata</taxon>
        <taxon>Psoroptidia</taxon>
        <taxon>Analgoidea</taxon>
        <taxon>Pyroglyphidae</taxon>
        <taxon>Dermatophagoidinae</taxon>
        <taxon>Dermatophagoides</taxon>
    </lineage>
</organism>
<reference evidence="1" key="1">
    <citation type="submission" date="2013-05" db="EMBL/GenBank/DDBJ databases">
        <authorList>
            <person name="Yim A.K.Y."/>
            <person name="Chan T.F."/>
            <person name="Ji K.M."/>
            <person name="Liu X.Y."/>
            <person name="Zhou J.W."/>
            <person name="Li R.Q."/>
            <person name="Yang K.Y."/>
            <person name="Li J."/>
            <person name="Li M."/>
            <person name="Law P.T.W."/>
            <person name="Wu Y.L."/>
            <person name="Cai Z.L."/>
            <person name="Qin H."/>
            <person name="Bao Y."/>
            <person name="Leung R.K.K."/>
            <person name="Ng P.K.S."/>
            <person name="Zou J."/>
            <person name="Zhong X.J."/>
            <person name="Ran P.X."/>
            <person name="Zhong N.S."/>
            <person name="Liu Z.G."/>
            <person name="Tsui S.K.W."/>
        </authorList>
    </citation>
    <scope>NUCLEOTIDE SEQUENCE</scope>
    <source>
        <strain evidence="1">Derf</strain>
        <tissue evidence="1">Whole organism</tissue>
    </source>
</reference>
<keyword evidence="2" id="KW-1185">Reference proteome</keyword>
<gene>
    <name evidence="1" type="ORF">DERF_009322</name>
</gene>
<accession>A0A922L2F5</accession>